<feature type="transmembrane region" description="Helical" evidence="1">
    <location>
        <begin position="1164"/>
        <end position="1197"/>
    </location>
</feature>
<evidence type="ECO:0000313" key="2">
    <source>
        <dbReference type="EMBL" id="QPB73988.1"/>
    </source>
</evidence>
<dbReference type="GeneID" id="80550466"/>
<feature type="transmembrane region" description="Helical" evidence="1">
    <location>
        <begin position="615"/>
        <end position="637"/>
    </location>
</feature>
<dbReference type="RefSeq" id="YP_010840046.1">
    <property type="nucleotide sequence ID" value="NC_078361.1"/>
</dbReference>
<dbReference type="EMBL" id="MW039263">
    <property type="protein sequence ID" value="QPB73988.1"/>
    <property type="molecule type" value="Viral_cRNA"/>
</dbReference>
<keyword evidence="1" id="KW-0472">Membrane</keyword>
<dbReference type="Proteomes" id="UP000681995">
    <property type="component" value="Genome"/>
</dbReference>
<dbReference type="KEGG" id="vg:80550466"/>
<reference evidence="2" key="1">
    <citation type="journal article" date="2019" name="PLoS Pathog.">
        <title>Re-assessing the diversity of negative strand RNA viruses in insects.</title>
        <authorList>
            <person name="Kafer S."/>
            <person name="Paraskevopoulou S."/>
            <person name="Zirkel F."/>
            <person name="Wieseke N."/>
            <person name="Donath A."/>
            <person name="Petersen M."/>
            <person name="Jones T.C."/>
            <person name="Liu S."/>
            <person name="Zhou X."/>
            <person name="Middendorf M."/>
            <person name="Junglen S."/>
            <person name="Misof B."/>
            <person name="Drosten C."/>
        </authorList>
    </citation>
    <scope>NUCLEOTIDE SEQUENCE</scope>
    <source>
        <strain evidence="2">OKIAV248</strain>
    </source>
</reference>
<protein>
    <submittedName>
        <fullName evidence="2">Glycoprotein</fullName>
    </submittedName>
</protein>
<evidence type="ECO:0000313" key="3">
    <source>
        <dbReference type="Proteomes" id="UP000681995"/>
    </source>
</evidence>
<evidence type="ECO:0000256" key="1">
    <source>
        <dbReference type="SAM" id="Phobius"/>
    </source>
</evidence>
<sequence length="1263" mass="145263">MQFLIITLMFSLVNSQYVRELHNYNDNYGFDDLNKLATLNQKDPNIIIVEPNECTASKCSVKLSETFNMIADKGYGVSYKLSHTGLMNNSLDFFVKDVNYNLTNEYMYTTPMTKIYYRIAFKNYDIEKFDNCVNSVGIDDFSTIADVMISGIKGKDWDFAYRQSKVLELGPLSTDSIKCGHFWPTTLTTCVEKAVIIRLDKGISLFKLSNEVNMDLTLSALLNDKQYDFVFKGDFNQPQIWNIKDNLNIEINPIGTIISPLSGYIACFYHKKEYKTQPKCYHMRSAPELGTITNTGIGKFQLVNLNTPEKLLFDKDMFIGNMIYSCNDNKLKKAKMTGFANEELRSKVFELYNLKKSDQQEDKLIIDVKQGFTAGLKLGDTCCLKIISPTDLFLENSISSFNDIRDTFKNMMIIDPITLDVSTSNYPILSDLTFKKLIRQPLLVSLLSENLDISFDNSEYEIKELTIPNMVYYQDAAGSYFSIRFEFIGRPQNIKIDSEDINILTKELYVHKSGKVDELIGFKSRGLLTSYPKICVGKNEYCVKPNTIDNKSPKDGIIDDNELDNGEYIDRAKNFLWRIFTSNWLISFVSFIIASLEVILGLVILVMIYKISRKFFTILCCASVLKESNALITSKLLSKFPSNSKTMISEYTGFGNVGIFLSNSDENSLINSIIENENGFNLLYCTSVDVNELKEVDCSPYCSNMAFQRSVKITKSDGTTVYKGDIWGTDIALSTNDGGMIKAKYKKNLFKNETSDDNSACMKLWGESMANKKSIHWIKETVSNGYDSKFGYSTIKLSVVGKDNSIKVFELADHLTLYDGFDVLELRKFGKMNSIHAVEAVVVSDSSLSNDDRLEDLKRSLSLSDSTIIHSVEIKKDKYISRHYYLIQCEDRCTVVDPTSDNKSKEIIINKYYPIVNMNLWRKRTMAELTKFCKNVKELRNVSVDIDEGYKNWTAGSKKIEHFKVKWGNSKYVLHIKHFEKGFDKDCNMKIKFNQMYKNGFFYSNFLIDNEGTYDVKRGGPITINCANTGKGSRCKHLNNELTSYLNDGSNDIELRSIKYKGMVYQYSIGEYVEHVSPVVEACKGKIFVDQQSSATCSHDCCLVSNDHWQSFKILRSDNKYELGNRAIFSQWHEDKKLVYNLKQSNWCDYSGLYNSFECLYKEYWIECIIVVGLPITMFIVYYTILAIYYSIIWCFSNKPKTHMKYMRTKRYNKKWFFVNMAENIAKGKPRFWEYKILPSDDDYSNGPGNYKQVYRRTIRPVV</sequence>
<keyword evidence="1" id="KW-0812">Transmembrane</keyword>
<keyword evidence="3" id="KW-1185">Reference proteome</keyword>
<organism evidence="2 3">
    <name type="scientific">Neuropteran phasma-related virus OKIAV248</name>
    <dbReference type="NCBI Taxonomy" id="2789453"/>
    <lineage>
        <taxon>Viruses</taxon>
        <taxon>Riboviria</taxon>
        <taxon>Orthornavirae</taxon>
        <taxon>Negarnaviricota</taxon>
        <taxon>Polyploviricotina</taxon>
        <taxon>Bunyaviricetes</taxon>
        <taxon>Elliovirales</taxon>
        <taxon>Phasmaviridae</taxon>
        <taxon>Feravirus</taxon>
        <taxon>Feravirus neuropterus</taxon>
    </lineage>
</organism>
<name>A0A7U3S2F0_9VIRU</name>
<proteinExistence type="predicted"/>
<accession>A0A7U3S2F0</accession>
<feature type="transmembrane region" description="Helical" evidence="1">
    <location>
        <begin position="584"/>
        <end position="608"/>
    </location>
</feature>
<keyword evidence="1" id="KW-1133">Transmembrane helix</keyword>
<reference evidence="2" key="2">
    <citation type="submission" date="2020-09" db="EMBL/GenBank/DDBJ databases">
        <authorList>
            <person name="Kaefer S."/>
            <person name="Paraskevopoulou S."/>
            <person name="Zirkel F."/>
            <person name="Wieseke N."/>
            <person name="Donath A."/>
            <person name="Petersen M."/>
            <person name="Jones T.C."/>
            <person name="Liu S."/>
            <person name="Zhou X."/>
            <person name="Middendorf M."/>
            <person name="Junglen S."/>
            <person name="Misof B."/>
            <person name="Drosten C."/>
        </authorList>
    </citation>
    <scope>NUCLEOTIDE SEQUENCE</scope>
    <source>
        <strain evidence="2">OKIAV248</strain>
    </source>
</reference>